<dbReference type="EMBL" id="LYOS01000003">
    <property type="protein sequence ID" value="OFV67688.1"/>
    <property type="molecule type" value="Genomic_DNA"/>
</dbReference>
<dbReference type="Proteomes" id="UP000186940">
    <property type="component" value="Unassembled WGS sequence"/>
</dbReference>
<proteinExistence type="predicted"/>
<evidence type="ECO:0000313" key="2">
    <source>
        <dbReference type="Proteomes" id="UP000186940"/>
    </source>
</evidence>
<comment type="caution">
    <text evidence="1">The sequence shown here is derived from an EMBL/GenBank/DDBJ whole genome shotgun (WGS) entry which is preliminary data.</text>
</comment>
<gene>
    <name evidence="1" type="ORF">SCAL_001063</name>
</gene>
<dbReference type="STRING" id="1838285.SCAL_001063"/>
<dbReference type="AlphaFoldDB" id="A0A1F2P8V0"/>
<name>A0A1F2P8V0_9EURY</name>
<organism evidence="1 2">
    <name type="scientific">Candidatus Syntropharchaeum caldarium</name>
    <dbReference type="NCBI Taxonomy" id="1838285"/>
    <lineage>
        <taxon>Archaea</taxon>
        <taxon>Methanobacteriati</taxon>
        <taxon>Methanobacteriota</taxon>
        <taxon>Stenosarchaea group</taxon>
        <taxon>Methanomicrobia</taxon>
        <taxon>Methanosarcinales</taxon>
        <taxon>ANME-2 cluster</taxon>
        <taxon>Candidatus Syntropharchaeum</taxon>
    </lineage>
</organism>
<sequence>MEIRCPACGSKEIRIIEDPEVRLCFKSVKLEGTFCICKRCGSKIERESRCDIS</sequence>
<keyword evidence="2" id="KW-1185">Reference proteome</keyword>
<evidence type="ECO:0000313" key="1">
    <source>
        <dbReference type="EMBL" id="OFV67688.1"/>
    </source>
</evidence>
<reference evidence="1" key="1">
    <citation type="submission" date="2016-05" db="EMBL/GenBank/DDBJ databases">
        <title>Microbial consortia oxidize butane by reversing methanogenesis.</title>
        <authorList>
            <person name="Laso-Perez R."/>
            <person name="Richter M."/>
            <person name="Wegener G."/>
            <person name="Musat F."/>
        </authorList>
    </citation>
    <scope>NUCLEOTIDE SEQUENCE [LARGE SCALE GENOMIC DNA]</scope>
    <source>
        <strain evidence="1">BOX2</strain>
    </source>
</reference>
<accession>A0A1F2P8V0</accession>
<protein>
    <submittedName>
        <fullName evidence="1">Uncharacterized protein</fullName>
    </submittedName>
</protein>